<dbReference type="RefSeq" id="WP_255928153.1">
    <property type="nucleotide sequence ID" value="NZ_JANFQP010000001.1"/>
</dbReference>
<feature type="domain" description="Carbohydrate-binding" evidence="1">
    <location>
        <begin position="43"/>
        <end position="198"/>
    </location>
</feature>
<dbReference type="SUPFAM" id="SSF49344">
    <property type="entry name" value="CBD9-like"/>
    <property type="match status" value="1"/>
</dbReference>
<dbReference type="Proteomes" id="UP001597394">
    <property type="component" value="Unassembled WGS sequence"/>
</dbReference>
<accession>A0ABW5K994</accession>
<evidence type="ECO:0000313" key="4">
    <source>
        <dbReference type="Proteomes" id="UP001597394"/>
    </source>
</evidence>
<organism evidence="3 4">
    <name type="scientific">Kaistella montana</name>
    <dbReference type="NCBI Taxonomy" id="1849733"/>
    <lineage>
        <taxon>Bacteria</taxon>
        <taxon>Pseudomonadati</taxon>
        <taxon>Bacteroidota</taxon>
        <taxon>Flavobacteriia</taxon>
        <taxon>Flavobacteriales</taxon>
        <taxon>Weeksellaceae</taxon>
        <taxon>Chryseobacterium group</taxon>
        <taxon>Kaistella</taxon>
    </lineage>
</organism>
<evidence type="ECO:0000259" key="2">
    <source>
        <dbReference type="Pfam" id="PF19313"/>
    </source>
</evidence>
<dbReference type="CDD" id="cd09618">
    <property type="entry name" value="CBM9_like_2"/>
    <property type="match status" value="1"/>
</dbReference>
<sequence length="808" mass="93716">MNSKTAIAILLLCSITLFSQKLESDSISRKKITALKIDKSPKIDGILDEEVWQNAQIAKNFIERRPNNGKPVPEEFQTEVKVLYDDTGIYFGATMHESEPGKIARELTERDNIENDDIFGVVLNGYNDHQQSLEFLVLPTGVQYDAKITNDMGEDSSWSAIWFSAVKINEKNWVVEMKIPYSELRFPKKEVQEWGINLLRLVNRTSTMYDWNFVDNKKGSYMLYDGILKSIENINPPTRLSFLPYFSTYLNHYNGETTTNFNGGMDVKYGINDAFTLDLTLIPDFGQASFDKSVLNLSPFEVQFQEQRSFFTEGTELFSKGDLFYSRRVGGNPSRFPTTSNEEEIVENPEKVKLFNAVKISGRTNKGLGIGFFNAITEKMNAEIRNINTGEIRQEVTEPWANYNVMVLDQRFRGNSSVSLVNTNVTRDGDFRDANVTALLFDIRNKKNTYQYFGGTKGSFVMENGTKFGNETSLGFDKVSGENRFGANYFMRTDKYDIGDLGYYDRTNFQSFQANYSYRYLQPKGNLNNLFYSLQVTHRRRLDQDLFNQFIIHNSFETTNKKFFGLGGGLMILPFGENDIYEPRTQGKYLKIPAMINPWIYIDTDSRKKLRLNTYIDYYAYNQKGRYQLNYQISPSYKLSDKMRIYYTANINYINNDEGFVGKNENDIFIGRRNRFTLENSLTSQYTFNNTMAVNLAFRHYLSEVTYKSFHTLNNDGTTIQTNLFTENPDGTFNSWNVDLRFSWWFAPGSQLTFLYRNAVGNYLQESGIGIKENFNRLFREPIANNISLKLTYYIDYNQAKYWFKRKS</sequence>
<dbReference type="InterPro" id="IPR045670">
    <property type="entry name" value="DUF5916"/>
</dbReference>
<proteinExistence type="predicted"/>
<keyword evidence="4" id="KW-1185">Reference proteome</keyword>
<evidence type="ECO:0000313" key="3">
    <source>
        <dbReference type="EMBL" id="MFD2544785.1"/>
    </source>
</evidence>
<reference evidence="4" key="1">
    <citation type="journal article" date="2019" name="Int. J. Syst. Evol. Microbiol.">
        <title>The Global Catalogue of Microorganisms (GCM) 10K type strain sequencing project: providing services to taxonomists for standard genome sequencing and annotation.</title>
        <authorList>
            <consortium name="The Broad Institute Genomics Platform"/>
            <consortium name="The Broad Institute Genome Sequencing Center for Infectious Disease"/>
            <person name="Wu L."/>
            <person name="Ma J."/>
        </authorList>
    </citation>
    <scope>NUCLEOTIDE SEQUENCE [LARGE SCALE GENOMIC DNA]</scope>
    <source>
        <strain evidence="4">KCTC 52204</strain>
    </source>
</reference>
<evidence type="ECO:0000259" key="1">
    <source>
        <dbReference type="Pfam" id="PF06452"/>
    </source>
</evidence>
<feature type="domain" description="DUF5916" evidence="2">
    <location>
        <begin position="236"/>
        <end position="804"/>
    </location>
</feature>
<dbReference type="Gene3D" id="2.60.40.1190">
    <property type="match status" value="1"/>
</dbReference>
<dbReference type="EMBL" id="JBHULG010000001">
    <property type="protein sequence ID" value="MFD2544785.1"/>
    <property type="molecule type" value="Genomic_DNA"/>
</dbReference>
<gene>
    <name evidence="3" type="ORF">ACFSO8_04840</name>
</gene>
<dbReference type="Pfam" id="PF19313">
    <property type="entry name" value="DUF5916"/>
    <property type="match status" value="1"/>
</dbReference>
<dbReference type="InterPro" id="IPR010502">
    <property type="entry name" value="Carb-bd_dom_fam9"/>
</dbReference>
<dbReference type="Pfam" id="PF06452">
    <property type="entry name" value="CBM9_1"/>
    <property type="match status" value="1"/>
</dbReference>
<comment type="caution">
    <text evidence="3">The sequence shown here is derived from an EMBL/GenBank/DDBJ whole genome shotgun (WGS) entry which is preliminary data.</text>
</comment>
<name>A0ABW5K994_9FLAO</name>
<protein>
    <submittedName>
        <fullName evidence="3">DUF5916 domain-containing protein</fullName>
    </submittedName>
</protein>